<sequence length="153" mass="16761">MRDAWQRSRERSLSEVKKKDPSQKVGLGAVRQTGTAVTKTAVTKTAVTKTAVTKTAAKNNFEGSDGRVPAVTPVDGRRRVQSWDMINAIREIPEELMGVRGRRKFKQGKGYDDEAKLAILGTLESILADLYWRPVNPSTGYPSPSVSASLSDL</sequence>
<protein>
    <submittedName>
        <fullName evidence="2">Uncharacterized protein</fullName>
    </submittedName>
</protein>
<keyword evidence="3" id="KW-1185">Reference proteome</keyword>
<comment type="caution">
    <text evidence="2">The sequence shown here is derived from an EMBL/GenBank/DDBJ whole genome shotgun (WGS) entry which is preliminary data.</text>
</comment>
<feature type="region of interest" description="Disordered" evidence="1">
    <location>
        <begin position="1"/>
        <end position="28"/>
    </location>
</feature>
<reference evidence="2" key="1">
    <citation type="submission" date="2023-03" db="EMBL/GenBank/DDBJ databases">
        <title>Massive genome expansion in bonnet fungi (Mycena s.s.) driven by repeated elements and novel gene families across ecological guilds.</title>
        <authorList>
            <consortium name="Lawrence Berkeley National Laboratory"/>
            <person name="Harder C.B."/>
            <person name="Miyauchi S."/>
            <person name="Viragh M."/>
            <person name="Kuo A."/>
            <person name="Thoen E."/>
            <person name="Andreopoulos B."/>
            <person name="Lu D."/>
            <person name="Skrede I."/>
            <person name="Drula E."/>
            <person name="Henrissat B."/>
            <person name="Morin E."/>
            <person name="Kohler A."/>
            <person name="Barry K."/>
            <person name="LaButti K."/>
            <person name="Morin E."/>
            <person name="Salamov A."/>
            <person name="Lipzen A."/>
            <person name="Mereny Z."/>
            <person name="Hegedus B."/>
            <person name="Baldrian P."/>
            <person name="Stursova M."/>
            <person name="Weitz H."/>
            <person name="Taylor A."/>
            <person name="Grigoriev I.V."/>
            <person name="Nagy L.G."/>
            <person name="Martin F."/>
            <person name="Kauserud H."/>
        </authorList>
    </citation>
    <scope>NUCLEOTIDE SEQUENCE</scope>
    <source>
        <strain evidence="2">CBHHK067</strain>
    </source>
</reference>
<accession>A0AAD7DVX8</accession>
<feature type="compositionally biased region" description="Basic and acidic residues" evidence="1">
    <location>
        <begin position="1"/>
        <end position="22"/>
    </location>
</feature>
<gene>
    <name evidence="2" type="ORF">B0H17DRAFT_1129177</name>
</gene>
<proteinExistence type="predicted"/>
<name>A0AAD7DVX8_MYCRO</name>
<dbReference type="EMBL" id="JARKIE010000022">
    <property type="protein sequence ID" value="KAJ7699564.1"/>
    <property type="molecule type" value="Genomic_DNA"/>
</dbReference>
<organism evidence="2 3">
    <name type="scientific">Mycena rosella</name>
    <name type="common">Pink bonnet</name>
    <name type="synonym">Agaricus rosellus</name>
    <dbReference type="NCBI Taxonomy" id="1033263"/>
    <lineage>
        <taxon>Eukaryota</taxon>
        <taxon>Fungi</taxon>
        <taxon>Dikarya</taxon>
        <taxon>Basidiomycota</taxon>
        <taxon>Agaricomycotina</taxon>
        <taxon>Agaricomycetes</taxon>
        <taxon>Agaricomycetidae</taxon>
        <taxon>Agaricales</taxon>
        <taxon>Marasmiineae</taxon>
        <taxon>Mycenaceae</taxon>
        <taxon>Mycena</taxon>
    </lineage>
</organism>
<evidence type="ECO:0000256" key="1">
    <source>
        <dbReference type="SAM" id="MobiDB-lite"/>
    </source>
</evidence>
<dbReference type="AlphaFoldDB" id="A0AAD7DVX8"/>
<evidence type="ECO:0000313" key="3">
    <source>
        <dbReference type="Proteomes" id="UP001221757"/>
    </source>
</evidence>
<dbReference type="Proteomes" id="UP001221757">
    <property type="component" value="Unassembled WGS sequence"/>
</dbReference>
<evidence type="ECO:0000313" key="2">
    <source>
        <dbReference type="EMBL" id="KAJ7699564.1"/>
    </source>
</evidence>